<sequence length="327" mass="37290">MSWRPAATTILANIELRQVLMMRRGPTAKFMPNSFVFPGGLLELNTDSNFPVEKTNFANVSYEPIRMQGYDNDFPFRVAAVRELFEETGILLVENENTRESLLVTHEDDKSLADWRIKVSQNPKLFEELFTGANKLDAKSLLPWSNWLTPASYKKRFDTMFFVVPTKTSTSVTACEREMADSEWIAPSDIIEKCSGEGKYGLPPPQFYELARLRLSQPGYLADMANPYRICPQVVEVIDKPGLRYTILPGDHLFQNDLADDAPLRKLLLSEINPPEQESEKLPVHRISFSMSPVLYTSHELHIKNPSKVHPKFHLFYVDSTNLFNGA</sequence>
<comment type="similarity">
    <text evidence="3">Belongs to the Nudix hydrolase family.</text>
</comment>
<dbReference type="PROSITE" id="PS51462">
    <property type="entry name" value="NUDIX"/>
    <property type="match status" value="1"/>
</dbReference>
<dbReference type="InterPro" id="IPR039121">
    <property type="entry name" value="NUDT19"/>
</dbReference>
<dbReference type="GO" id="GO:0016818">
    <property type="term" value="F:hydrolase activity, acting on acid anhydrides, in phosphorus-containing anhydrides"/>
    <property type="evidence" value="ECO:0007669"/>
    <property type="project" value="InterPro"/>
</dbReference>
<accession>A0A914EA86</accession>
<dbReference type="CDD" id="cd18870">
    <property type="entry name" value="NUDIX_AcylCoAdiphos_Nudt19"/>
    <property type="match status" value="1"/>
</dbReference>
<evidence type="ECO:0000256" key="6">
    <source>
        <dbReference type="ARBA" id="ARBA00022842"/>
    </source>
</evidence>
<evidence type="ECO:0000256" key="2">
    <source>
        <dbReference type="ARBA" id="ARBA00001946"/>
    </source>
</evidence>
<evidence type="ECO:0000256" key="1">
    <source>
        <dbReference type="ARBA" id="ARBA00001936"/>
    </source>
</evidence>
<organism evidence="9 10">
    <name type="scientific">Acrobeloides nanus</name>
    <dbReference type="NCBI Taxonomy" id="290746"/>
    <lineage>
        <taxon>Eukaryota</taxon>
        <taxon>Metazoa</taxon>
        <taxon>Ecdysozoa</taxon>
        <taxon>Nematoda</taxon>
        <taxon>Chromadorea</taxon>
        <taxon>Rhabditida</taxon>
        <taxon>Tylenchina</taxon>
        <taxon>Cephalobomorpha</taxon>
        <taxon>Cephaloboidea</taxon>
        <taxon>Cephalobidae</taxon>
        <taxon>Acrobeloides</taxon>
    </lineage>
</organism>
<evidence type="ECO:0000313" key="9">
    <source>
        <dbReference type="Proteomes" id="UP000887540"/>
    </source>
</evidence>
<name>A0A914EA86_9BILA</name>
<evidence type="ECO:0000256" key="7">
    <source>
        <dbReference type="ARBA" id="ARBA00023211"/>
    </source>
</evidence>
<comment type="cofactor">
    <cofactor evidence="1">
        <name>Mn(2+)</name>
        <dbReference type="ChEBI" id="CHEBI:29035"/>
    </cofactor>
</comment>
<dbReference type="Gene3D" id="3.90.79.10">
    <property type="entry name" value="Nucleoside Triphosphate Pyrophosphohydrolase"/>
    <property type="match status" value="1"/>
</dbReference>
<feature type="domain" description="Nudix hydrolase" evidence="8">
    <location>
        <begin position="2"/>
        <end position="208"/>
    </location>
</feature>
<dbReference type="AlphaFoldDB" id="A0A914EA86"/>
<dbReference type="PANTHER" id="PTHR12318:SF0">
    <property type="entry name" value="ACYL-COENZYME A DIPHOSPHATASE NUDT19"/>
    <property type="match status" value="1"/>
</dbReference>
<evidence type="ECO:0000256" key="3">
    <source>
        <dbReference type="ARBA" id="ARBA00005582"/>
    </source>
</evidence>
<protein>
    <submittedName>
        <fullName evidence="10">Nudix hydrolase domain-containing protein</fullName>
    </submittedName>
</protein>
<dbReference type="PANTHER" id="PTHR12318">
    <property type="entry name" value="TESTOSTERONE-REGULATED PROTEIN RP2"/>
    <property type="match status" value="1"/>
</dbReference>
<keyword evidence="6" id="KW-0460">Magnesium</keyword>
<keyword evidence="5" id="KW-0378">Hydrolase</keyword>
<dbReference type="InterPro" id="IPR000086">
    <property type="entry name" value="NUDIX_hydrolase_dom"/>
</dbReference>
<proteinExistence type="inferred from homology"/>
<evidence type="ECO:0000313" key="10">
    <source>
        <dbReference type="WBParaSite" id="ACRNAN_scaffold676.g16747.t1"/>
    </source>
</evidence>
<keyword evidence="9" id="KW-1185">Reference proteome</keyword>
<keyword evidence="4" id="KW-0479">Metal-binding</keyword>
<keyword evidence="7" id="KW-0464">Manganese</keyword>
<dbReference type="Proteomes" id="UP000887540">
    <property type="component" value="Unplaced"/>
</dbReference>
<dbReference type="SUPFAM" id="SSF55811">
    <property type="entry name" value="Nudix"/>
    <property type="match status" value="1"/>
</dbReference>
<evidence type="ECO:0000259" key="8">
    <source>
        <dbReference type="PROSITE" id="PS51462"/>
    </source>
</evidence>
<dbReference type="WBParaSite" id="ACRNAN_scaffold676.g16747.t1">
    <property type="protein sequence ID" value="ACRNAN_scaffold676.g16747.t1"/>
    <property type="gene ID" value="ACRNAN_scaffold676.g16747"/>
</dbReference>
<reference evidence="10" key="1">
    <citation type="submission" date="2022-11" db="UniProtKB">
        <authorList>
            <consortium name="WormBaseParasite"/>
        </authorList>
    </citation>
    <scope>IDENTIFICATION</scope>
</reference>
<dbReference type="GO" id="GO:0046872">
    <property type="term" value="F:metal ion binding"/>
    <property type="evidence" value="ECO:0007669"/>
    <property type="project" value="UniProtKB-KW"/>
</dbReference>
<comment type="cofactor">
    <cofactor evidence="2">
        <name>Mg(2+)</name>
        <dbReference type="ChEBI" id="CHEBI:18420"/>
    </cofactor>
</comment>
<dbReference type="GO" id="GO:0005739">
    <property type="term" value="C:mitochondrion"/>
    <property type="evidence" value="ECO:0007669"/>
    <property type="project" value="TreeGrafter"/>
</dbReference>
<dbReference type="InterPro" id="IPR015797">
    <property type="entry name" value="NUDIX_hydrolase-like_dom_sf"/>
</dbReference>
<evidence type="ECO:0000256" key="5">
    <source>
        <dbReference type="ARBA" id="ARBA00022801"/>
    </source>
</evidence>
<evidence type="ECO:0000256" key="4">
    <source>
        <dbReference type="ARBA" id="ARBA00022723"/>
    </source>
</evidence>